<keyword evidence="2 5" id="KW-0812">Transmembrane</keyword>
<evidence type="ECO:0000256" key="1">
    <source>
        <dbReference type="ARBA" id="ARBA00022475"/>
    </source>
</evidence>
<keyword evidence="7" id="KW-1185">Reference proteome</keyword>
<dbReference type="InterPro" id="IPR003810">
    <property type="entry name" value="Mntp/YtaF"/>
</dbReference>
<dbReference type="RefSeq" id="WP_190239857.1">
    <property type="nucleotide sequence ID" value="NZ_QFGA01000001.1"/>
</dbReference>
<protein>
    <submittedName>
        <fullName evidence="6">Manganese efflux pump MntP</fullName>
    </submittedName>
</protein>
<keyword evidence="1" id="KW-1003">Cell membrane</keyword>
<dbReference type="PANTHER" id="PTHR35529:SF2">
    <property type="entry name" value="SPORULATION PROTEIN YTAF-RELATED"/>
    <property type="match status" value="1"/>
</dbReference>
<dbReference type="AlphaFoldDB" id="A0A4Y7RGK1"/>
<feature type="transmembrane region" description="Helical" evidence="5">
    <location>
        <begin position="6"/>
        <end position="26"/>
    </location>
</feature>
<dbReference type="Pfam" id="PF02659">
    <property type="entry name" value="Mntp"/>
    <property type="match status" value="1"/>
</dbReference>
<reference evidence="6 7" key="1">
    <citation type="journal article" date="2018" name="Environ. Microbiol.">
        <title>Novel energy conservation strategies and behaviour of Pelotomaculum schinkii driving syntrophic propionate catabolism.</title>
        <authorList>
            <person name="Hidalgo-Ahumada C.A.P."/>
            <person name="Nobu M.K."/>
            <person name="Narihiro T."/>
            <person name="Tamaki H."/>
            <person name="Liu W.T."/>
            <person name="Kamagata Y."/>
            <person name="Stams A.J.M."/>
            <person name="Imachi H."/>
            <person name="Sousa D.Z."/>
        </authorList>
    </citation>
    <scope>NUCLEOTIDE SEQUENCE [LARGE SCALE GENOMIC DNA]</scope>
    <source>
        <strain evidence="6 7">HH</strain>
    </source>
</reference>
<dbReference type="NCBIfam" id="TIGR02840">
    <property type="entry name" value="spore_YtaF"/>
    <property type="match status" value="1"/>
</dbReference>
<gene>
    <name evidence="6" type="primary">mntP_1</name>
    <name evidence="6" type="ORF">Psch_01693</name>
</gene>
<evidence type="ECO:0000256" key="2">
    <source>
        <dbReference type="ARBA" id="ARBA00022692"/>
    </source>
</evidence>
<dbReference type="PANTHER" id="PTHR35529">
    <property type="entry name" value="MANGANESE EFFLUX PUMP MNTP-RELATED"/>
    <property type="match status" value="1"/>
</dbReference>
<sequence>MHILSIVLLALSTSLDSLAVGIVYGLRKIRLPWSSNFLIAFLTGLGTFGAMKAGACIFTLIPPVWASYISSGVMAGAGVWIILQSRGKQGDGSLASSGEGSERTVPLLPGESECVPLVTFEIKALGLLIRILKEPVAVDKDCSGAIDFREACVLGLALTLNNLAGGLGGGMIGLNPGLTALLALVTSLLFFVTGLKLGQTCLSRWIGERSAVIAGLALIAIGVYELLA</sequence>
<comment type="caution">
    <text evidence="6">The sequence shown here is derived from an EMBL/GenBank/DDBJ whole genome shotgun (WGS) entry which is preliminary data.</text>
</comment>
<dbReference type="Proteomes" id="UP000298324">
    <property type="component" value="Unassembled WGS sequence"/>
</dbReference>
<feature type="transmembrane region" description="Helical" evidence="5">
    <location>
        <begin position="66"/>
        <end position="83"/>
    </location>
</feature>
<evidence type="ECO:0000256" key="4">
    <source>
        <dbReference type="ARBA" id="ARBA00023136"/>
    </source>
</evidence>
<evidence type="ECO:0000313" key="6">
    <source>
        <dbReference type="EMBL" id="TEB08138.1"/>
    </source>
</evidence>
<organism evidence="6 7">
    <name type="scientific">Pelotomaculum schinkii</name>
    <dbReference type="NCBI Taxonomy" id="78350"/>
    <lineage>
        <taxon>Bacteria</taxon>
        <taxon>Bacillati</taxon>
        <taxon>Bacillota</taxon>
        <taxon>Clostridia</taxon>
        <taxon>Eubacteriales</taxon>
        <taxon>Desulfotomaculaceae</taxon>
        <taxon>Pelotomaculum</taxon>
    </lineage>
</organism>
<evidence type="ECO:0000256" key="3">
    <source>
        <dbReference type="ARBA" id="ARBA00022989"/>
    </source>
</evidence>
<feature type="transmembrane region" description="Helical" evidence="5">
    <location>
        <begin position="151"/>
        <end position="172"/>
    </location>
</feature>
<evidence type="ECO:0000256" key="5">
    <source>
        <dbReference type="SAM" id="Phobius"/>
    </source>
</evidence>
<feature type="transmembrane region" description="Helical" evidence="5">
    <location>
        <begin position="178"/>
        <end position="198"/>
    </location>
</feature>
<evidence type="ECO:0000313" key="7">
    <source>
        <dbReference type="Proteomes" id="UP000298324"/>
    </source>
</evidence>
<feature type="transmembrane region" description="Helical" evidence="5">
    <location>
        <begin position="38"/>
        <end position="60"/>
    </location>
</feature>
<name>A0A4Y7RGK1_9FIRM</name>
<dbReference type="InterPro" id="IPR014205">
    <property type="entry name" value="Spore_YtaF"/>
</dbReference>
<feature type="transmembrane region" description="Helical" evidence="5">
    <location>
        <begin position="210"/>
        <end position="227"/>
    </location>
</feature>
<proteinExistence type="predicted"/>
<accession>A0A4Y7RGK1</accession>
<keyword evidence="3 5" id="KW-1133">Transmembrane helix</keyword>
<keyword evidence="4 5" id="KW-0472">Membrane</keyword>
<dbReference type="EMBL" id="QFGA01000001">
    <property type="protein sequence ID" value="TEB08138.1"/>
    <property type="molecule type" value="Genomic_DNA"/>
</dbReference>